<gene>
    <name evidence="1" type="ORF">MRB53_010310</name>
</gene>
<sequence>MAPDTCASRKLKDEESNISKNHSGGKSNNSSETSNANIGSTTKGTYSLGCRKKEDGPAKEIKGAANKCSRKKEEGRAKEIKRGANKWSGKEEEPRGKRLRKLDEETVENYSSGSRELIEGISINDNGNTKSTCVNKKRKFCATEAQSSKGKDGMSLTKFSDSSLLQASSTDLIASGTLDESARLVEVEWEWLASKDPLEPVKDECTLCTSTLWPPLSDVILDTHGKDEAFKDGDKVSMRGDLLPTSDYGVQSEVGSKSSIVETLSLSFKAPSFPCLYKTTSDKGGHSSEVQSVHFAVRGFSGSSLANHSASTSLAASSRVGY</sequence>
<keyword evidence="2" id="KW-1185">Reference proteome</keyword>
<proteinExistence type="predicted"/>
<dbReference type="EMBL" id="CM056811">
    <property type="protein sequence ID" value="KAJ8636043.1"/>
    <property type="molecule type" value="Genomic_DNA"/>
</dbReference>
<reference evidence="1 2" key="1">
    <citation type="journal article" date="2022" name="Hortic Res">
        <title>A haplotype resolved chromosomal level avocado genome allows analysis of novel avocado genes.</title>
        <authorList>
            <person name="Nath O."/>
            <person name="Fletcher S.J."/>
            <person name="Hayward A."/>
            <person name="Shaw L.M."/>
            <person name="Masouleh A.K."/>
            <person name="Furtado A."/>
            <person name="Henry R.J."/>
            <person name="Mitter N."/>
        </authorList>
    </citation>
    <scope>NUCLEOTIDE SEQUENCE [LARGE SCALE GENOMIC DNA]</scope>
    <source>
        <strain evidence="2">cv. Hass</strain>
    </source>
</reference>
<evidence type="ECO:0000313" key="1">
    <source>
        <dbReference type="EMBL" id="KAJ8636043.1"/>
    </source>
</evidence>
<accession>A0ACC2LS98</accession>
<name>A0ACC2LS98_PERAE</name>
<organism evidence="1 2">
    <name type="scientific">Persea americana</name>
    <name type="common">Avocado</name>
    <dbReference type="NCBI Taxonomy" id="3435"/>
    <lineage>
        <taxon>Eukaryota</taxon>
        <taxon>Viridiplantae</taxon>
        <taxon>Streptophyta</taxon>
        <taxon>Embryophyta</taxon>
        <taxon>Tracheophyta</taxon>
        <taxon>Spermatophyta</taxon>
        <taxon>Magnoliopsida</taxon>
        <taxon>Magnoliidae</taxon>
        <taxon>Laurales</taxon>
        <taxon>Lauraceae</taxon>
        <taxon>Persea</taxon>
    </lineage>
</organism>
<evidence type="ECO:0000313" key="2">
    <source>
        <dbReference type="Proteomes" id="UP001234297"/>
    </source>
</evidence>
<dbReference type="Proteomes" id="UP001234297">
    <property type="component" value="Chromosome 3"/>
</dbReference>
<protein>
    <submittedName>
        <fullName evidence="1">Uncharacterized protein</fullName>
    </submittedName>
</protein>
<comment type="caution">
    <text evidence="1">The sequence shown here is derived from an EMBL/GenBank/DDBJ whole genome shotgun (WGS) entry which is preliminary data.</text>
</comment>